<reference evidence="6" key="2">
    <citation type="submission" date="2015-01" db="EMBL/GenBank/DDBJ databases">
        <title>Evolutionary Origins and Diversification of the Mycorrhizal Mutualists.</title>
        <authorList>
            <consortium name="DOE Joint Genome Institute"/>
            <consortium name="Mycorrhizal Genomics Consortium"/>
            <person name="Kohler A."/>
            <person name="Kuo A."/>
            <person name="Nagy L.G."/>
            <person name="Floudas D."/>
            <person name="Copeland A."/>
            <person name="Barry K.W."/>
            <person name="Cichocki N."/>
            <person name="Veneault-Fourrey C."/>
            <person name="LaButti K."/>
            <person name="Lindquist E.A."/>
            <person name="Lipzen A."/>
            <person name="Lundell T."/>
            <person name="Morin E."/>
            <person name="Murat C."/>
            <person name="Riley R."/>
            <person name="Ohm R."/>
            <person name="Sun H."/>
            <person name="Tunlid A."/>
            <person name="Henrissat B."/>
            <person name="Grigoriev I.V."/>
            <person name="Hibbett D.S."/>
            <person name="Martin F."/>
        </authorList>
    </citation>
    <scope>NUCLEOTIDE SEQUENCE [LARGE SCALE GENOMIC DNA]</scope>
    <source>
        <strain evidence="6">Marx 270</strain>
    </source>
</reference>
<sequence length="177" mass="19319">ASQVKDYGVSTLHHCFYSRLPDHIKDKITQVRKPSTLTQLHKLAQTIDVHYWECKAEILCTTGNYIPYTTKSATDKLQSSNSDNKSKSSSSASTPKSNAKGRGKQKDLPKSNVPKSNIAHLLGKDGKLTSTECQHRMKNNLCLFCGEAGHSTKDCPKSTSHTAKAHATMAGTPPPLP</sequence>
<keyword evidence="2" id="KW-0862">Zinc</keyword>
<evidence type="ECO:0000256" key="1">
    <source>
        <dbReference type="ARBA" id="ARBA00022664"/>
    </source>
</evidence>
<evidence type="ECO:0000259" key="4">
    <source>
        <dbReference type="PROSITE" id="PS50158"/>
    </source>
</evidence>
<feature type="region of interest" description="Disordered" evidence="3">
    <location>
        <begin position="74"/>
        <end position="118"/>
    </location>
</feature>
<feature type="non-terminal residue" evidence="5">
    <location>
        <position position="177"/>
    </location>
</feature>
<dbReference type="InterPro" id="IPR001878">
    <property type="entry name" value="Znf_CCHC"/>
</dbReference>
<evidence type="ECO:0000256" key="3">
    <source>
        <dbReference type="SAM" id="MobiDB-lite"/>
    </source>
</evidence>
<dbReference type="Gene3D" id="4.10.60.10">
    <property type="entry name" value="Zinc finger, CCHC-type"/>
    <property type="match status" value="1"/>
</dbReference>
<keyword evidence="6" id="KW-1185">Reference proteome</keyword>
<dbReference type="GO" id="GO:0006397">
    <property type="term" value="P:mRNA processing"/>
    <property type="evidence" value="ECO:0007669"/>
    <property type="project" value="UniProtKB-KW"/>
</dbReference>
<name>A0A0C3NUU6_PISTI</name>
<dbReference type="Proteomes" id="UP000054217">
    <property type="component" value="Unassembled WGS sequence"/>
</dbReference>
<accession>A0A0C3NUU6</accession>
<feature type="region of interest" description="Disordered" evidence="3">
    <location>
        <begin position="151"/>
        <end position="177"/>
    </location>
</feature>
<proteinExistence type="predicted"/>
<dbReference type="STRING" id="870435.A0A0C3NUU6"/>
<gene>
    <name evidence="5" type="ORF">M404DRAFT_98345</name>
</gene>
<reference evidence="5 6" key="1">
    <citation type="submission" date="2014-04" db="EMBL/GenBank/DDBJ databases">
        <authorList>
            <consortium name="DOE Joint Genome Institute"/>
            <person name="Kuo A."/>
            <person name="Kohler A."/>
            <person name="Costa M.D."/>
            <person name="Nagy L.G."/>
            <person name="Floudas D."/>
            <person name="Copeland A."/>
            <person name="Barry K.W."/>
            <person name="Cichocki N."/>
            <person name="Veneault-Fourrey C."/>
            <person name="LaButti K."/>
            <person name="Lindquist E.A."/>
            <person name="Lipzen A."/>
            <person name="Lundell T."/>
            <person name="Morin E."/>
            <person name="Murat C."/>
            <person name="Sun H."/>
            <person name="Tunlid A."/>
            <person name="Henrissat B."/>
            <person name="Grigoriev I.V."/>
            <person name="Hibbett D.S."/>
            <person name="Martin F."/>
            <person name="Nordberg H.P."/>
            <person name="Cantor M.N."/>
            <person name="Hua S.X."/>
        </authorList>
    </citation>
    <scope>NUCLEOTIDE SEQUENCE [LARGE SCALE GENOMIC DNA]</scope>
    <source>
        <strain evidence="5 6">Marx 270</strain>
    </source>
</reference>
<dbReference type="PROSITE" id="PS50158">
    <property type="entry name" value="ZF_CCHC"/>
    <property type="match status" value="1"/>
</dbReference>
<dbReference type="AlphaFoldDB" id="A0A0C3NUU6"/>
<dbReference type="GO" id="GO:0003676">
    <property type="term" value="F:nucleic acid binding"/>
    <property type="evidence" value="ECO:0007669"/>
    <property type="project" value="InterPro"/>
</dbReference>
<evidence type="ECO:0000313" key="5">
    <source>
        <dbReference type="EMBL" id="KIN98988.1"/>
    </source>
</evidence>
<feature type="domain" description="CCHC-type" evidence="4">
    <location>
        <begin position="142"/>
        <end position="157"/>
    </location>
</feature>
<protein>
    <recommendedName>
        <fullName evidence="4">CCHC-type domain-containing protein</fullName>
    </recommendedName>
</protein>
<organism evidence="5 6">
    <name type="scientific">Pisolithus tinctorius Marx 270</name>
    <dbReference type="NCBI Taxonomy" id="870435"/>
    <lineage>
        <taxon>Eukaryota</taxon>
        <taxon>Fungi</taxon>
        <taxon>Dikarya</taxon>
        <taxon>Basidiomycota</taxon>
        <taxon>Agaricomycotina</taxon>
        <taxon>Agaricomycetes</taxon>
        <taxon>Agaricomycetidae</taxon>
        <taxon>Boletales</taxon>
        <taxon>Sclerodermatineae</taxon>
        <taxon>Pisolithaceae</taxon>
        <taxon>Pisolithus</taxon>
    </lineage>
</organism>
<dbReference type="GO" id="GO:0008270">
    <property type="term" value="F:zinc ion binding"/>
    <property type="evidence" value="ECO:0007669"/>
    <property type="project" value="UniProtKB-KW"/>
</dbReference>
<dbReference type="OrthoDB" id="5552562at2759"/>
<dbReference type="InParanoid" id="A0A0C3NUU6"/>
<dbReference type="HOGENOM" id="CLU_033743_4_0_1"/>
<evidence type="ECO:0000313" key="6">
    <source>
        <dbReference type="Proteomes" id="UP000054217"/>
    </source>
</evidence>
<feature type="compositionally biased region" description="Low complexity" evidence="3">
    <location>
        <begin position="79"/>
        <end position="98"/>
    </location>
</feature>
<evidence type="ECO:0000256" key="2">
    <source>
        <dbReference type="PROSITE-ProRule" id="PRU00047"/>
    </source>
</evidence>
<keyword evidence="2" id="KW-0479">Metal-binding</keyword>
<keyword evidence="1" id="KW-0507">mRNA processing</keyword>
<dbReference type="SUPFAM" id="SSF57756">
    <property type="entry name" value="Retrovirus zinc finger-like domains"/>
    <property type="match status" value="1"/>
</dbReference>
<dbReference type="InterPro" id="IPR036875">
    <property type="entry name" value="Znf_CCHC_sf"/>
</dbReference>
<keyword evidence="2" id="KW-0863">Zinc-finger</keyword>
<feature type="non-terminal residue" evidence="5">
    <location>
        <position position="1"/>
    </location>
</feature>
<dbReference type="EMBL" id="KN832010">
    <property type="protein sequence ID" value="KIN98988.1"/>
    <property type="molecule type" value="Genomic_DNA"/>
</dbReference>